<evidence type="ECO:0000259" key="3">
    <source>
        <dbReference type="Pfam" id="PF03959"/>
    </source>
</evidence>
<dbReference type="GeneID" id="8444844"/>
<dbReference type="eggNOG" id="KOG2551">
    <property type="taxonomic scope" value="Eukaryota"/>
</dbReference>
<gene>
    <name evidence="4" type="ORF">UREG_04140</name>
</gene>
<dbReference type="AlphaFoldDB" id="C4JMT2"/>
<keyword evidence="5" id="KW-1185">Reference proteome</keyword>
<evidence type="ECO:0000313" key="5">
    <source>
        <dbReference type="Proteomes" id="UP000002058"/>
    </source>
</evidence>
<dbReference type="GO" id="GO:0005634">
    <property type="term" value="C:nucleus"/>
    <property type="evidence" value="ECO:0007669"/>
    <property type="project" value="TreeGrafter"/>
</dbReference>
<proteinExistence type="inferred from homology"/>
<dbReference type="VEuPathDB" id="FungiDB:UREG_04140"/>
<dbReference type="InterPro" id="IPR050593">
    <property type="entry name" value="LovG"/>
</dbReference>
<feature type="domain" description="Serine hydrolase" evidence="3">
    <location>
        <begin position="9"/>
        <end position="229"/>
    </location>
</feature>
<dbReference type="HOGENOM" id="CLU_051938_0_2_1"/>
<dbReference type="Proteomes" id="UP000002058">
    <property type="component" value="Unassembled WGS sequence"/>
</dbReference>
<dbReference type="PANTHER" id="PTHR48070">
    <property type="entry name" value="ESTERASE OVCA2"/>
    <property type="match status" value="1"/>
</dbReference>
<sequence length="248" mass="27276">MADPTLHLPRLLCLHGAGSNAAVFRSQCRSLIPLLQSHFRLCFADGPFICEPGPGIALVYGELAPFRRWLRWRPGFPPLTKLDDGSQLSDEDSYEAVEKSILGAMQADDDKGATGEWVGLLGFSQGAKLSASLLFRQQVRAERLGRDHAGSNYRFAVLMNGPAPVVGFEKLETEDQKLVLRIPTLHVHALRDPDLPYHQMLKTQYCDEGTATVVEWNGDHRVPLAAKDIAPVADRILGLAKQTGALQN</sequence>
<dbReference type="Gene3D" id="3.40.50.1820">
    <property type="entry name" value="alpha/beta hydrolase"/>
    <property type="match status" value="1"/>
</dbReference>
<dbReference type="GO" id="GO:0005737">
    <property type="term" value="C:cytoplasm"/>
    <property type="evidence" value="ECO:0007669"/>
    <property type="project" value="TreeGrafter"/>
</dbReference>
<accession>C4JMT2</accession>
<dbReference type="OrthoDB" id="414698at2759"/>
<evidence type="ECO:0000256" key="1">
    <source>
        <dbReference type="ARBA" id="ARBA00005863"/>
    </source>
</evidence>
<dbReference type="EMBL" id="CH476616">
    <property type="protein sequence ID" value="EEP79294.1"/>
    <property type="molecule type" value="Genomic_DNA"/>
</dbReference>
<dbReference type="InterPro" id="IPR029058">
    <property type="entry name" value="AB_hydrolase_fold"/>
</dbReference>
<dbReference type="InterPro" id="IPR005645">
    <property type="entry name" value="FSH-like_dom"/>
</dbReference>
<organism evidence="4 5">
    <name type="scientific">Uncinocarpus reesii (strain UAMH 1704)</name>
    <dbReference type="NCBI Taxonomy" id="336963"/>
    <lineage>
        <taxon>Eukaryota</taxon>
        <taxon>Fungi</taxon>
        <taxon>Dikarya</taxon>
        <taxon>Ascomycota</taxon>
        <taxon>Pezizomycotina</taxon>
        <taxon>Eurotiomycetes</taxon>
        <taxon>Eurotiomycetidae</taxon>
        <taxon>Onygenales</taxon>
        <taxon>Onygenaceae</taxon>
        <taxon>Uncinocarpus</taxon>
    </lineage>
</organism>
<comment type="similarity">
    <text evidence="1">Belongs to the LovG family.</text>
</comment>
<protein>
    <recommendedName>
        <fullName evidence="3">Serine hydrolase domain-containing protein</fullName>
    </recommendedName>
</protein>
<evidence type="ECO:0000256" key="2">
    <source>
        <dbReference type="ARBA" id="ARBA00022801"/>
    </source>
</evidence>
<dbReference type="GO" id="GO:0044550">
    <property type="term" value="P:secondary metabolite biosynthetic process"/>
    <property type="evidence" value="ECO:0007669"/>
    <property type="project" value="TreeGrafter"/>
</dbReference>
<dbReference type="InParanoid" id="C4JMT2"/>
<dbReference type="RefSeq" id="XP_002544623.1">
    <property type="nucleotide sequence ID" value="XM_002544577.1"/>
</dbReference>
<dbReference type="OMA" id="DAPFFCD"/>
<dbReference type="SUPFAM" id="SSF53474">
    <property type="entry name" value="alpha/beta-Hydrolases"/>
    <property type="match status" value="1"/>
</dbReference>
<name>C4JMT2_UNCRE</name>
<dbReference type="Pfam" id="PF03959">
    <property type="entry name" value="FSH1"/>
    <property type="match status" value="1"/>
</dbReference>
<dbReference type="GO" id="GO:0016787">
    <property type="term" value="F:hydrolase activity"/>
    <property type="evidence" value="ECO:0007669"/>
    <property type="project" value="UniProtKB-KW"/>
</dbReference>
<dbReference type="PANTHER" id="PTHR48070:SF3">
    <property type="entry name" value="ESTERASE DBAE-RELATED"/>
    <property type="match status" value="1"/>
</dbReference>
<dbReference type="KEGG" id="ure:UREG_04140"/>
<keyword evidence="2" id="KW-0378">Hydrolase</keyword>
<reference evidence="5" key="1">
    <citation type="journal article" date="2009" name="Genome Res.">
        <title>Comparative genomic analyses of the human fungal pathogens Coccidioides and their relatives.</title>
        <authorList>
            <person name="Sharpton T.J."/>
            <person name="Stajich J.E."/>
            <person name="Rounsley S.D."/>
            <person name="Gardner M.J."/>
            <person name="Wortman J.R."/>
            <person name="Jordar V.S."/>
            <person name="Maiti R."/>
            <person name="Kodira C.D."/>
            <person name="Neafsey D.E."/>
            <person name="Zeng Q."/>
            <person name="Hung C.-Y."/>
            <person name="McMahan C."/>
            <person name="Muszewska A."/>
            <person name="Grynberg M."/>
            <person name="Mandel M.A."/>
            <person name="Kellner E.M."/>
            <person name="Barker B.M."/>
            <person name="Galgiani J.N."/>
            <person name="Orbach M.J."/>
            <person name="Kirkland T.N."/>
            <person name="Cole G.T."/>
            <person name="Henn M.R."/>
            <person name="Birren B.W."/>
            <person name="Taylor J.W."/>
        </authorList>
    </citation>
    <scope>NUCLEOTIDE SEQUENCE [LARGE SCALE GENOMIC DNA]</scope>
    <source>
        <strain evidence="5">UAMH 1704</strain>
    </source>
</reference>
<evidence type="ECO:0000313" key="4">
    <source>
        <dbReference type="EMBL" id="EEP79294.1"/>
    </source>
</evidence>